<keyword evidence="3" id="KW-0479">Metal-binding</keyword>
<dbReference type="PRINTS" id="PR01790">
    <property type="entry name" value="SMP30FAMILY"/>
</dbReference>
<proteinExistence type="inferred from homology"/>
<dbReference type="PANTHER" id="PTHR10907">
    <property type="entry name" value="REGUCALCIN"/>
    <property type="match status" value="1"/>
</dbReference>
<dbReference type="GO" id="GO:0005509">
    <property type="term" value="F:calcium ion binding"/>
    <property type="evidence" value="ECO:0007669"/>
    <property type="project" value="TreeGrafter"/>
</dbReference>
<feature type="binding site" evidence="3">
    <location>
        <position position="143"/>
    </location>
    <ligand>
        <name>a divalent metal cation</name>
        <dbReference type="ChEBI" id="CHEBI:60240"/>
    </ligand>
</feature>
<dbReference type="AlphaFoldDB" id="A0A3N4UDE3"/>
<sequence>MISTTYSETISELGEGPLWHPTRNQLFWFDVLGMCLHSSVSGEQITWQFDEHVSAAGWVDHDTLLMASETCLSLFDIETGETEFLCALEAENDSTRSNDGRADPFGGFWIGTMSKTSVPKAGAIYRYFEGQLRKLVGNLTVPNSICFSPDGRYAYYCDTPSGKIMRLDLDDEGWPLGKPTLFIAQAGAPDGSVVDADGNLWNADWHLRRVSCYAPTSEKLRHIDIEATHVTCPAFGGENGTTLFVTTARPTSQDPALKALPTDGHVLEIATVAQGRPEPQVAL</sequence>
<keyword evidence="3" id="KW-0862">Zinc</keyword>
<evidence type="ECO:0000256" key="1">
    <source>
        <dbReference type="ARBA" id="ARBA00008853"/>
    </source>
</evidence>
<evidence type="ECO:0000256" key="2">
    <source>
        <dbReference type="PIRSR" id="PIRSR605511-1"/>
    </source>
</evidence>
<protein>
    <submittedName>
        <fullName evidence="5">Sugar lactone lactonase YvrE</fullName>
    </submittedName>
</protein>
<feature type="domain" description="SMP-30/Gluconolactonase/LRE-like region" evidence="4">
    <location>
        <begin position="13"/>
        <end position="249"/>
    </location>
</feature>
<dbReference type="OrthoDB" id="2633250at2"/>
<gene>
    <name evidence="5" type="ORF">EDD53_2157</name>
</gene>
<dbReference type="SUPFAM" id="SSF63829">
    <property type="entry name" value="Calcium-dependent phosphotriesterase"/>
    <property type="match status" value="1"/>
</dbReference>
<dbReference type="InterPro" id="IPR005511">
    <property type="entry name" value="SMP-30"/>
</dbReference>
<name>A0A3N4UDE3_9RHOB</name>
<dbReference type="GO" id="GO:0004341">
    <property type="term" value="F:gluconolactonase activity"/>
    <property type="evidence" value="ECO:0007669"/>
    <property type="project" value="TreeGrafter"/>
</dbReference>
<dbReference type="PANTHER" id="PTHR10907:SF47">
    <property type="entry name" value="REGUCALCIN"/>
    <property type="match status" value="1"/>
</dbReference>
<dbReference type="Proteomes" id="UP000269689">
    <property type="component" value="Unassembled WGS sequence"/>
</dbReference>
<dbReference type="InterPro" id="IPR013658">
    <property type="entry name" value="SGL"/>
</dbReference>
<comment type="similarity">
    <text evidence="1">Belongs to the SMP-30/CGR1 family.</text>
</comment>
<organism evidence="5 6">
    <name type="scientific">Pacificibacter maritimus</name>
    <dbReference type="NCBI Taxonomy" id="762213"/>
    <lineage>
        <taxon>Bacteria</taxon>
        <taxon>Pseudomonadati</taxon>
        <taxon>Pseudomonadota</taxon>
        <taxon>Alphaproteobacteria</taxon>
        <taxon>Rhodobacterales</taxon>
        <taxon>Roseobacteraceae</taxon>
        <taxon>Pacificibacter</taxon>
    </lineage>
</organism>
<comment type="cofactor">
    <cofactor evidence="3">
        <name>Zn(2+)</name>
        <dbReference type="ChEBI" id="CHEBI:29105"/>
    </cofactor>
    <text evidence="3">Binds 1 divalent metal cation per subunit.</text>
</comment>
<evidence type="ECO:0000313" key="6">
    <source>
        <dbReference type="Proteomes" id="UP000269689"/>
    </source>
</evidence>
<accession>A0A3N4UDE3</accession>
<dbReference type="RefSeq" id="WP_123793200.1">
    <property type="nucleotide sequence ID" value="NZ_RKQK01000003.1"/>
</dbReference>
<feature type="binding site" evidence="3">
    <location>
        <position position="15"/>
    </location>
    <ligand>
        <name>a divalent metal cation</name>
        <dbReference type="ChEBI" id="CHEBI:60240"/>
    </ligand>
</feature>
<dbReference type="GO" id="GO:0019853">
    <property type="term" value="P:L-ascorbic acid biosynthetic process"/>
    <property type="evidence" value="ECO:0007669"/>
    <property type="project" value="TreeGrafter"/>
</dbReference>
<evidence type="ECO:0000256" key="3">
    <source>
        <dbReference type="PIRSR" id="PIRSR605511-2"/>
    </source>
</evidence>
<keyword evidence="6" id="KW-1185">Reference proteome</keyword>
<dbReference type="InterPro" id="IPR011042">
    <property type="entry name" value="6-blade_b-propeller_TolB-like"/>
</dbReference>
<feature type="binding site" evidence="3">
    <location>
        <position position="190"/>
    </location>
    <ligand>
        <name>a divalent metal cation</name>
        <dbReference type="ChEBI" id="CHEBI:60240"/>
    </ligand>
</feature>
<dbReference type="Gene3D" id="2.120.10.30">
    <property type="entry name" value="TolB, C-terminal domain"/>
    <property type="match status" value="1"/>
</dbReference>
<feature type="active site" description="Proton donor/acceptor" evidence="2">
    <location>
        <position position="190"/>
    </location>
</feature>
<evidence type="ECO:0000259" key="4">
    <source>
        <dbReference type="Pfam" id="PF08450"/>
    </source>
</evidence>
<comment type="caution">
    <text evidence="5">The sequence shown here is derived from an EMBL/GenBank/DDBJ whole genome shotgun (WGS) entry which is preliminary data.</text>
</comment>
<evidence type="ECO:0000313" key="5">
    <source>
        <dbReference type="EMBL" id="RPE66455.1"/>
    </source>
</evidence>
<dbReference type="Pfam" id="PF08450">
    <property type="entry name" value="SGL"/>
    <property type="match status" value="1"/>
</dbReference>
<feature type="binding site" evidence="3">
    <location>
        <position position="98"/>
    </location>
    <ligand>
        <name>substrate</name>
    </ligand>
</feature>
<dbReference type="EMBL" id="RKQK01000003">
    <property type="protein sequence ID" value="RPE66455.1"/>
    <property type="molecule type" value="Genomic_DNA"/>
</dbReference>
<feature type="binding site" evidence="3">
    <location>
        <position position="96"/>
    </location>
    <ligand>
        <name>substrate</name>
    </ligand>
</feature>
<reference evidence="5 6" key="1">
    <citation type="submission" date="2018-11" db="EMBL/GenBank/DDBJ databases">
        <title>Genomic Encyclopedia of Type Strains, Phase IV (KMG-IV): sequencing the most valuable type-strain genomes for metagenomic binning, comparative biology and taxonomic classification.</title>
        <authorList>
            <person name="Goeker M."/>
        </authorList>
    </citation>
    <scope>NUCLEOTIDE SEQUENCE [LARGE SCALE GENOMIC DNA]</scope>
    <source>
        <strain evidence="5 6">DSM 104731</strain>
    </source>
</reference>